<feature type="domain" description="C2H2-type" evidence="3">
    <location>
        <begin position="8"/>
        <end position="36"/>
    </location>
</feature>
<feature type="region of interest" description="Disordered" evidence="2">
    <location>
        <begin position="1406"/>
        <end position="1425"/>
    </location>
</feature>
<keyword evidence="1" id="KW-0862">Zinc</keyword>
<organism evidence="4 5">
    <name type="scientific">Dryococelus australis</name>
    <dbReference type="NCBI Taxonomy" id="614101"/>
    <lineage>
        <taxon>Eukaryota</taxon>
        <taxon>Metazoa</taxon>
        <taxon>Ecdysozoa</taxon>
        <taxon>Arthropoda</taxon>
        <taxon>Hexapoda</taxon>
        <taxon>Insecta</taxon>
        <taxon>Pterygota</taxon>
        <taxon>Neoptera</taxon>
        <taxon>Polyneoptera</taxon>
        <taxon>Phasmatodea</taxon>
        <taxon>Verophasmatodea</taxon>
        <taxon>Anareolatae</taxon>
        <taxon>Phasmatidae</taxon>
        <taxon>Eurycanthinae</taxon>
        <taxon>Dryococelus</taxon>
    </lineage>
</organism>
<accession>A0ABQ9I2I3</accession>
<feature type="compositionally biased region" description="Low complexity" evidence="2">
    <location>
        <begin position="40"/>
        <end position="55"/>
    </location>
</feature>
<evidence type="ECO:0000313" key="4">
    <source>
        <dbReference type="EMBL" id="KAJ8890855.1"/>
    </source>
</evidence>
<keyword evidence="5" id="KW-1185">Reference proteome</keyword>
<evidence type="ECO:0000256" key="1">
    <source>
        <dbReference type="PROSITE-ProRule" id="PRU00042"/>
    </source>
</evidence>
<evidence type="ECO:0000313" key="5">
    <source>
        <dbReference type="Proteomes" id="UP001159363"/>
    </source>
</evidence>
<reference evidence="4 5" key="1">
    <citation type="submission" date="2023-02" db="EMBL/GenBank/DDBJ databases">
        <title>LHISI_Scaffold_Assembly.</title>
        <authorList>
            <person name="Stuart O.P."/>
            <person name="Cleave R."/>
            <person name="Magrath M.J.L."/>
            <person name="Mikheyev A.S."/>
        </authorList>
    </citation>
    <scope>NUCLEOTIDE SEQUENCE [LARGE SCALE GENOMIC DNA]</scope>
    <source>
        <strain evidence="4">Daus_M_001</strain>
        <tissue evidence="4">Leg muscle</tissue>
    </source>
</reference>
<feature type="compositionally biased region" description="Pro residues" evidence="2">
    <location>
        <begin position="1080"/>
        <end position="1089"/>
    </location>
</feature>
<sequence length="1449" mass="161607">MKYLKNQFQCEFCQKQFSWSDALNRHCKTCNTGSPPPQSAPQSAPQLAPESAPQSVPHLKAVPQITSNFITDSTASVKSSSSNLRYEELASTFAGRLTDAQIVNDRLDSDADFSRFLQRCFQQLGRVQDMYKTKAFLAVHVPSKTGWLLEDSLARRSLACRRKPGICLGIRPTACENELCVGRVGGMVWVLDLRAHHSCEGRRWEGSGGAGSDGRGMSNLYDRVASSDEGWRRSEEICTSVSNRHHLHLFKEAWTRQIFRQTRSRSVFTASPVRRPLHTSSGSPAFICIASNAPQRRHRTERLLLPIKRKKERISTKHNNKIKKRNDPIKINPFNIFNPFIKDTMLKFYKTMVYPFLLTAVKTGSPLSRREARGMLVDQEEAGTKYEAGTGSGLIHEVQKKKRRENTKLNPFNQIDTILNPPEEIKHVVLYSDSCPGQNKITPFLDMCLYVLQEKKIDMIDHKLMVPGHTKKHSKIISHPHDWAQLIRITGKKKPFNVIELAQEDFCGYASLLRTDMQIRKSNEDGEKFLKNSPAAVYPPETVTSFRGRHYEGWSRGCGLFCKPAHLSHAELFRYRPTMLHSCSQAAKLLLHQIILPYPVHSEVFDGTEVGALDCPVHFPESFCPQTTHEHQMMLHGSEPSRGGNTVTSKLAFWSGQYAAGRNALKALREIMASVCDTRCSSTTFFNARRFVSINARGLPGRGFVVANEEIMALKNLNGSKTEEEKVPCTVLLIRVQLQCGRIDAASAAVVTSRGGITFTDGCPDTFDHIVYTPAKLLGVTGQRSAKDAENTIPAQTPQANSDVGCRIKKNFDVARRGGGRETSLVNEQDVVWDPSQPRNSPRTIKREMQDNEAAHNTGLFFLSPDVERQGVAQRHDVTAYGDAFIQGSLCALTNSSLHSSDIRPSPPFTTSTSRPPWFSYTTFLPHSARWPSPKTASQHACASSTLFGFSSRGRRRGCDASQAYRCQSFTGCYVELIASKTKEVLRKDVSVQQLCSLSLAIFAQRSSVLATFPMIYHQSGRIVGLARCEGVGRGESRAFLEREGAADHYEDLVCPSIFLNPPSGGSERRGRKILSSQRPNPPPPPPPQSTNGRARNEEAERQQDEQASRGLVTLIADERHCVEPVNAEDCFPNVSMRVCYGKPEEPRGCRLMRRRSSRISINVHVMAVASRYSKPDFHIKKNGAGGAVDRRVSQGHYSHSPHRYYNLHNTTPLLALNTSGDTRRKNIALILNCQNDCRYATDCSHFSIGYSRLNDQTTSLFRYAEAVVGYGISEGKRDRDEAHHIGFRTFCSIIPATQYAAIFFSSAGVALVRLCSNGIELPDLGSPDLCLRPLGYRDILAGLYLHGNWSLYVLPGHFRTWMLSESLSQLIAFLLPLVVWSRNLEGIGPSQHSLGLISENHGKSKPGWPDWESNPGPPKCESSKLSLPHVARLQARGIKNSMLAVVKS</sequence>
<protein>
    <recommendedName>
        <fullName evidence="3">C2H2-type domain-containing protein</fullName>
    </recommendedName>
</protein>
<evidence type="ECO:0000256" key="2">
    <source>
        <dbReference type="SAM" id="MobiDB-lite"/>
    </source>
</evidence>
<feature type="region of interest" description="Disordered" evidence="2">
    <location>
        <begin position="32"/>
        <end position="55"/>
    </location>
</feature>
<gene>
    <name evidence="4" type="ORF">PR048_010364</name>
</gene>
<comment type="caution">
    <text evidence="4">The sequence shown here is derived from an EMBL/GenBank/DDBJ whole genome shotgun (WGS) entry which is preliminary data.</text>
</comment>
<keyword evidence="1" id="KW-0863">Zinc-finger</keyword>
<proteinExistence type="predicted"/>
<feature type="compositionally biased region" description="Basic and acidic residues" evidence="2">
    <location>
        <begin position="1095"/>
        <end position="1108"/>
    </location>
</feature>
<keyword evidence="1" id="KW-0479">Metal-binding</keyword>
<dbReference type="Proteomes" id="UP001159363">
    <property type="component" value="Chromosome 3"/>
</dbReference>
<dbReference type="InterPro" id="IPR013087">
    <property type="entry name" value="Znf_C2H2_type"/>
</dbReference>
<feature type="region of interest" description="Disordered" evidence="2">
    <location>
        <begin position="1061"/>
        <end position="1109"/>
    </location>
</feature>
<dbReference type="PROSITE" id="PS50157">
    <property type="entry name" value="ZINC_FINGER_C2H2_2"/>
    <property type="match status" value="1"/>
</dbReference>
<name>A0ABQ9I2I3_9NEOP</name>
<dbReference type="EMBL" id="JARBHB010000003">
    <property type="protein sequence ID" value="KAJ8890855.1"/>
    <property type="molecule type" value="Genomic_DNA"/>
</dbReference>
<evidence type="ECO:0000259" key="3">
    <source>
        <dbReference type="PROSITE" id="PS50157"/>
    </source>
</evidence>